<dbReference type="EMBL" id="WPHM01000007">
    <property type="protein sequence ID" value="MUZ58713.1"/>
    <property type="molecule type" value="Genomic_DNA"/>
</dbReference>
<comment type="caution">
    <text evidence="1">The sequence shown here is derived from an EMBL/GenBank/DDBJ whole genome shotgun (WGS) entry which is preliminary data.</text>
</comment>
<dbReference type="AlphaFoldDB" id="A0AAE4WF24"/>
<dbReference type="RefSeq" id="WP_156550050.1">
    <property type="nucleotide sequence ID" value="NZ_JABAEJ010000012.1"/>
</dbReference>
<accession>A0AAE4WF24</accession>
<proteinExistence type="predicted"/>
<name>A0AAE4WF24_AGRVI</name>
<reference evidence="1 2" key="1">
    <citation type="submission" date="2019-12" db="EMBL/GenBank/DDBJ databases">
        <title>Whole-genome sequencing of Allorhizobium vitis.</title>
        <authorList>
            <person name="Gan H.M."/>
            <person name="Szegedi E."/>
            <person name="Burr T."/>
            <person name="Savka M.A."/>
        </authorList>
    </citation>
    <scope>NUCLEOTIDE SEQUENCE [LARGE SCALE GENOMIC DNA]</scope>
    <source>
        <strain evidence="1 2">CG989</strain>
    </source>
</reference>
<evidence type="ECO:0000313" key="2">
    <source>
        <dbReference type="Proteomes" id="UP000436692"/>
    </source>
</evidence>
<organism evidence="1 2">
    <name type="scientific">Agrobacterium vitis</name>
    <name type="common">Rhizobium vitis</name>
    <dbReference type="NCBI Taxonomy" id="373"/>
    <lineage>
        <taxon>Bacteria</taxon>
        <taxon>Pseudomonadati</taxon>
        <taxon>Pseudomonadota</taxon>
        <taxon>Alphaproteobacteria</taxon>
        <taxon>Hyphomicrobiales</taxon>
        <taxon>Rhizobiaceae</taxon>
        <taxon>Rhizobium/Agrobacterium group</taxon>
        <taxon>Agrobacterium</taxon>
    </lineage>
</organism>
<evidence type="ECO:0000313" key="1">
    <source>
        <dbReference type="EMBL" id="MUZ58713.1"/>
    </source>
</evidence>
<dbReference type="Proteomes" id="UP000436692">
    <property type="component" value="Unassembled WGS sequence"/>
</dbReference>
<sequence>MRQYSSGLAEFPATPAAGAPICLMEMAMRSASDSIRELTISLDPALFNFIAAEIATTPSVSESDYLLSLLIRERQSRMKELMLRKQFAHELGDPYSRDML</sequence>
<protein>
    <submittedName>
        <fullName evidence="1">Uncharacterized protein</fullName>
    </submittedName>
</protein>
<gene>
    <name evidence="1" type="ORF">GOZ95_14820</name>
</gene>